<feature type="domain" description="EH" evidence="4">
    <location>
        <begin position="296"/>
        <end position="385"/>
    </location>
</feature>
<keyword evidence="1" id="KW-0175">Coiled coil</keyword>
<dbReference type="SMART" id="SM00027">
    <property type="entry name" value="EH"/>
    <property type="match status" value="3"/>
</dbReference>
<dbReference type="AlphaFoldDB" id="A0A8H7RM52"/>
<dbReference type="InterPro" id="IPR000261">
    <property type="entry name" value="EH_dom"/>
</dbReference>
<proteinExistence type="predicted"/>
<dbReference type="SMART" id="SM00165">
    <property type="entry name" value="UBA"/>
    <property type="match status" value="1"/>
</dbReference>
<dbReference type="InterPro" id="IPR015940">
    <property type="entry name" value="UBA"/>
</dbReference>
<feature type="compositionally biased region" description="Polar residues" evidence="2">
    <location>
        <begin position="962"/>
        <end position="976"/>
    </location>
</feature>
<feature type="compositionally biased region" description="Low complexity" evidence="2">
    <location>
        <begin position="1029"/>
        <end position="1046"/>
    </location>
</feature>
<dbReference type="OrthoDB" id="524326at2759"/>
<comment type="caution">
    <text evidence="6">The sequence shown here is derived from an EMBL/GenBank/DDBJ whole genome shotgun (WGS) entry which is preliminary data.</text>
</comment>
<dbReference type="GO" id="GO:0005509">
    <property type="term" value="F:calcium ion binding"/>
    <property type="evidence" value="ECO:0007669"/>
    <property type="project" value="InterPro"/>
</dbReference>
<protein>
    <submittedName>
        <fullName evidence="6">Uncharacterized protein</fullName>
    </submittedName>
</protein>
<feature type="region of interest" description="Disordered" evidence="2">
    <location>
        <begin position="760"/>
        <end position="856"/>
    </location>
</feature>
<dbReference type="Pfam" id="PF00627">
    <property type="entry name" value="UBA"/>
    <property type="match status" value="1"/>
</dbReference>
<feature type="compositionally biased region" description="Polar residues" evidence="2">
    <location>
        <begin position="372"/>
        <end position="395"/>
    </location>
</feature>
<dbReference type="EMBL" id="JAEPRC010000042">
    <property type="protein sequence ID" value="KAG2212955.1"/>
    <property type="molecule type" value="Genomic_DNA"/>
</dbReference>
<evidence type="ECO:0000256" key="1">
    <source>
        <dbReference type="SAM" id="Coils"/>
    </source>
</evidence>
<dbReference type="GO" id="GO:0006897">
    <property type="term" value="P:endocytosis"/>
    <property type="evidence" value="ECO:0007669"/>
    <property type="project" value="TreeGrafter"/>
</dbReference>
<gene>
    <name evidence="6" type="ORF">INT46_008081</name>
</gene>
<dbReference type="PANTHER" id="PTHR11216">
    <property type="entry name" value="EH DOMAIN"/>
    <property type="match status" value="1"/>
</dbReference>
<dbReference type="GO" id="GO:0005886">
    <property type="term" value="C:plasma membrane"/>
    <property type="evidence" value="ECO:0007669"/>
    <property type="project" value="TreeGrafter"/>
</dbReference>
<dbReference type="Gene3D" id="1.10.8.10">
    <property type="entry name" value="DNA helicase RuvA subunit, C-terminal domain"/>
    <property type="match status" value="1"/>
</dbReference>
<feature type="region of interest" description="Disordered" evidence="2">
    <location>
        <begin position="887"/>
        <end position="1046"/>
    </location>
</feature>
<name>A0A8H7RM52_9FUNG</name>
<feature type="domain" description="EF-hand" evidence="5">
    <location>
        <begin position="329"/>
        <end position="364"/>
    </location>
</feature>
<dbReference type="SMART" id="SM00054">
    <property type="entry name" value="EFh"/>
    <property type="match status" value="3"/>
</dbReference>
<feature type="compositionally biased region" description="Low complexity" evidence="2">
    <location>
        <begin position="800"/>
        <end position="816"/>
    </location>
</feature>
<keyword evidence="7" id="KW-1185">Reference proteome</keyword>
<feature type="compositionally biased region" description="Low complexity" evidence="2">
    <location>
        <begin position="980"/>
        <end position="1005"/>
    </location>
</feature>
<dbReference type="Proteomes" id="UP000650833">
    <property type="component" value="Unassembled WGS sequence"/>
</dbReference>
<dbReference type="Gene3D" id="1.10.287.1490">
    <property type="match status" value="1"/>
</dbReference>
<feature type="domain" description="EH" evidence="4">
    <location>
        <begin position="137"/>
        <end position="227"/>
    </location>
</feature>
<organism evidence="6 7">
    <name type="scientific">Mucor plumbeus</name>
    <dbReference type="NCBI Taxonomy" id="97098"/>
    <lineage>
        <taxon>Eukaryota</taxon>
        <taxon>Fungi</taxon>
        <taxon>Fungi incertae sedis</taxon>
        <taxon>Mucoromycota</taxon>
        <taxon>Mucoromycotina</taxon>
        <taxon>Mucoromycetes</taxon>
        <taxon>Mucorales</taxon>
        <taxon>Mucorineae</taxon>
        <taxon>Mucoraceae</taxon>
        <taxon>Mucor</taxon>
    </lineage>
</organism>
<evidence type="ECO:0000313" key="6">
    <source>
        <dbReference type="EMBL" id="KAG2212955.1"/>
    </source>
</evidence>
<dbReference type="PROSITE" id="PS50030">
    <property type="entry name" value="UBA"/>
    <property type="match status" value="1"/>
</dbReference>
<feature type="compositionally biased region" description="Low complexity" evidence="2">
    <location>
        <begin position="397"/>
        <end position="429"/>
    </location>
</feature>
<evidence type="ECO:0000313" key="7">
    <source>
        <dbReference type="Proteomes" id="UP000650833"/>
    </source>
</evidence>
<feature type="domain" description="UBA" evidence="3">
    <location>
        <begin position="1052"/>
        <end position="1091"/>
    </location>
</feature>
<dbReference type="PROSITE" id="PS50222">
    <property type="entry name" value="EF_HAND_2"/>
    <property type="match status" value="2"/>
</dbReference>
<dbReference type="CDD" id="cd00052">
    <property type="entry name" value="EH"/>
    <property type="match status" value="3"/>
</dbReference>
<evidence type="ECO:0000256" key="2">
    <source>
        <dbReference type="SAM" id="MobiDB-lite"/>
    </source>
</evidence>
<sequence length="1095" mass="118106">MSTWESQLTSQETKYFTQLFQLVSKQQEGIVTGAEAVRFFATSGVPNQILSEIWEAADRDKVGYLTPETFSIALKLIACAQHGKEANANVLSSVVPLPQFDGAVAPSPIVSNANTPSITTTATPPSSTASEPISNVEREKYANIFKVHQPVNGVLDANTARNVFIKSKLSMETLSQIWYLADVRQSGSLNQTEFIIAMHYIAKLMDGTLTSLPDKLPPAVYQSANANSANESITTTQSPMMRNMTISSPSFHNARQQSIMTPPQRTRTIDSLGNLAFGPSATIHDPVQQWDVSAQEKQQFDAYFDKIDSNRAGAIQGKEAVEFFKNSRLAEADLAHIWDLADIQQRGALSRDEFAVAMHLIHKRLAGEQLPQSLPKSLIPPSNIQKQPPLQSPFGNSPAFAPAVFASPTPVPAQQQQQQQQQHYQQQQHSRSLIDDSNTNDLLGDFGNDQVSHETNQVNLLQNQISSLSTQTSDISNKKQSTESVLEQLTKQKKDLEAQLTSVRMSHEAAVKDLNEIQETVRHEEGEWDQVRSEYDAAQQQLTTLQNEIAQATQTLENGRAETESLRRRVHEIQQETNVATAELEKLRTQTKQQSMMLDINRRQVTAAEQDRAQAKRHLEDYKVAGNLNTEEDIEDSEFESDQDESIFADSKQDRTNTTPTTTTTTTTNNNTKDIVTSPEIATSAVSTPALNNLFGEYPVPKSASSPFATASISSPFDAFSTNTTTATTDAGNDDFDAIFGNMSSSTTTTTTAPVQAFDSAAWATSAPTTPSSPPTTTNVKSSRGPPPPPPQSRHHRQPSESVSSVNSATSPSTISKKQRAPPPPPPATAVSAQTPTHIEEKSDEEDDFEAAFSGNLPEAKVIAKENDEDDFADFDDAFSAFDAKPTAVSAQTSAANNVPSSPSSAAAASAAAASNDNWASSFGGFNFPSEDNLSKPPTAAAAAAAPVANATSNDDDWDSIFGSTAIPSTSNTQASPAIASNTATTANTTTSNNGFDDAFSSFGDDFGKQSPAVASSFTNNKGKQPTNASVSPQPAATSTTTTKPSIHSIGIVGDKIEDLVKMGFAEQEAKDALNRYDQDLEKASNFLLDQSSRA</sequence>
<dbReference type="PROSITE" id="PS50031">
    <property type="entry name" value="EH"/>
    <property type="match status" value="3"/>
</dbReference>
<dbReference type="Gene3D" id="1.10.238.10">
    <property type="entry name" value="EF-hand"/>
    <property type="match status" value="3"/>
</dbReference>
<evidence type="ECO:0000259" key="3">
    <source>
        <dbReference type="PROSITE" id="PS50030"/>
    </source>
</evidence>
<reference evidence="6" key="1">
    <citation type="submission" date="2020-12" db="EMBL/GenBank/DDBJ databases">
        <title>Metabolic potential, ecology and presence of endohyphal bacteria is reflected in genomic diversity of Mucoromycotina.</title>
        <authorList>
            <person name="Muszewska A."/>
            <person name="Okrasinska A."/>
            <person name="Steczkiewicz K."/>
            <person name="Drgas O."/>
            <person name="Orlowska M."/>
            <person name="Perlinska-Lenart U."/>
            <person name="Aleksandrzak-Piekarczyk T."/>
            <person name="Szatraj K."/>
            <person name="Zielenkiewicz U."/>
            <person name="Pilsyk S."/>
            <person name="Malc E."/>
            <person name="Mieczkowski P."/>
            <person name="Kruszewska J.S."/>
            <person name="Biernat P."/>
            <person name="Pawlowska J."/>
        </authorList>
    </citation>
    <scope>NUCLEOTIDE SEQUENCE</scope>
    <source>
        <strain evidence="6">CBS 226.32</strain>
    </source>
</reference>
<feature type="compositionally biased region" description="Low complexity" evidence="2">
    <location>
        <begin position="656"/>
        <end position="672"/>
    </location>
</feature>
<dbReference type="SUPFAM" id="SSF47473">
    <property type="entry name" value="EF-hand"/>
    <property type="match status" value="3"/>
</dbReference>
<dbReference type="InterPro" id="IPR009060">
    <property type="entry name" value="UBA-like_sf"/>
</dbReference>
<feature type="compositionally biased region" description="Low complexity" evidence="2">
    <location>
        <begin position="760"/>
        <end position="778"/>
    </location>
</feature>
<feature type="domain" description="EF-hand" evidence="5">
    <location>
        <begin position="45"/>
        <end position="80"/>
    </location>
</feature>
<dbReference type="Pfam" id="PF12763">
    <property type="entry name" value="EH"/>
    <property type="match status" value="3"/>
</dbReference>
<evidence type="ECO:0000259" key="5">
    <source>
        <dbReference type="PROSITE" id="PS50222"/>
    </source>
</evidence>
<dbReference type="InterPro" id="IPR002048">
    <property type="entry name" value="EF_hand_dom"/>
</dbReference>
<feature type="region of interest" description="Disordered" evidence="2">
    <location>
        <begin position="372"/>
        <end position="450"/>
    </location>
</feature>
<accession>A0A8H7RM52</accession>
<feature type="compositionally biased region" description="Low complexity" evidence="2">
    <location>
        <begin position="894"/>
        <end position="922"/>
    </location>
</feature>
<dbReference type="GO" id="GO:0005737">
    <property type="term" value="C:cytoplasm"/>
    <property type="evidence" value="ECO:0007669"/>
    <property type="project" value="TreeGrafter"/>
</dbReference>
<feature type="coiled-coil region" evidence="1">
    <location>
        <begin position="479"/>
        <end position="625"/>
    </location>
</feature>
<dbReference type="GO" id="GO:0016197">
    <property type="term" value="P:endosomal transport"/>
    <property type="evidence" value="ECO:0007669"/>
    <property type="project" value="TreeGrafter"/>
</dbReference>
<feature type="region of interest" description="Disordered" evidence="2">
    <location>
        <begin position="627"/>
        <end position="673"/>
    </location>
</feature>
<evidence type="ECO:0000259" key="4">
    <source>
        <dbReference type="PROSITE" id="PS50031"/>
    </source>
</evidence>
<dbReference type="InterPro" id="IPR011992">
    <property type="entry name" value="EF-hand-dom_pair"/>
</dbReference>
<feature type="compositionally biased region" description="Polar residues" evidence="2">
    <location>
        <begin position="1013"/>
        <end position="1028"/>
    </location>
</feature>
<feature type="compositionally biased region" description="Acidic residues" evidence="2">
    <location>
        <begin position="630"/>
        <end position="647"/>
    </location>
</feature>
<dbReference type="SUPFAM" id="SSF46934">
    <property type="entry name" value="UBA-like"/>
    <property type="match status" value="1"/>
</dbReference>
<feature type="compositionally biased region" description="Low complexity" evidence="2">
    <location>
        <begin position="937"/>
        <end position="951"/>
    </location>
</feature>
<feature type="domain" description="EH" evidence="4">
    <location>
        <begin position="12"/>
        <end position="101"/>
    </location>
</feature>